<protein>
    <recommendedName>
        <fullName evidence="1">DUF985 domain-containing protein</fullName>
    </recommendedName>
</protein>
<keyword evidence="3" id="KW-1185">Reference proteome</keyword>
<dbReference type="Pfam" id="PF06172">
    <property type="entry name" value="Cupin_5"/>
    <property type="match status" value="1"/>
</dbReference>
<dbReference type="EMBL" id="JAVRRJ010000001">
    <property type="protein sequence ID" value="KAK5091042.1"/>
    <property type="molecule type" value="Genomic_DNA"/>
</dbReference>
<dbReference type="InterPro" id="IPR009327">
    <property type="entry name" value="Cupin_DUF985"/>
</dbReference>
<reference evidence="2 3" key="1">
    <citation type="submission" date="2023-08" db="EMBL/GenBank/DDBJ databases">
        <title>Black Yeasts Isolated from many extreme environments.</title>
        <authorList>
            <person name="Coleine C."/>
            <person name="Stajich J.E."/>
            <person name="Selbmann L."/>
        </authorList>
    </citation>
    <scope>NUCLEOTIDE SEQUENCE [LARGE SCALE GENOMIC DNA]</scope>
    <source>
        <strain evidence="2 3">CCFEE 5910</strain>
    </source>
</reference>
<proteinExistence type="predicted"/>
<dbReference type="SUPFAM" id="SSF51182">
    <property type="entry name" value="RmlC-like cupins"/>
    <property type="match status" value="1"/>
</dbReference>
<feature type="domain" description="DUF985" evidence="1">
    <location>
        <begin position="18"/>
        <end position="147"/>
    </location>
</feature>
<comment type="caution">
    <text evidence="2">The sequence shown here is derived from an EMBL/GenBank/DDBJ whole genome shotgun (WGS) entry which is preliminary data.</text>
</comment>
<dbReference type="Proteomes" id="UP001309876">
    <property type="component" value="Unassembled WGS sequence"/>
</dbReference>
<evidence type="ECO:0000313" key="2">
    <source>
        <dbReference type="EMBL" id="KAK5091042.1"/>
    </source>
</evidence>
<dbReference type="PANTHER" id="PTHR33387">
    <property type="entry name" value="RMLC-LIKE JELLY ROLL FOLD PROTEIN"/>
    <property type="match status" value="1"/>
</dbReference>
<dbReference type="Gene3D" id="2.60.120.10">
    <property type="entry name" value="Jelly Rolls"/>
    <property type="match status" value="1"/>
</dbReference>
<dbReference type="InterPro" id="IPR011051">
    <property type="entry name" value="RmlC_Cupin_sf"/>
</dbReference>
<dbReference type="AlphaFoldDB" id="A0AAN7T788"/>
<organism evidence="2 3">
    <name type="scientific">Lithohypha guttulata</name>
    <dbReference type="NCBI Taxonomy" id="1690604"/>
    <lineage>
        <taxon>Eukaryota</taxon>
        <taxon>Fungi</taxon>
        <taxon>Dikarya</taxon>
        <taxon>Ascomycota</taxon>
        <taxon>Pezizomycotina</taxon>
        <taxon>Eurotiomycetes</taxon>
        <taxon>Chaetothyriomycetidae</taxon>
        <taxon>Chaetothyriales</taxon>
        <taxon>Trichomeriaceae</taxon>
        <taxon>Lithohypha</taxon>
    </lineage>
</organism>
<sequence>MARSHGEKEKPQSDINIEEIIKILKLQPHPEGGYFKETFRDSSTDSAGRSRSTSIYYLLQAGQHSQLHRLDASEGWHHYAGGALEVVELNEAGPKVTKLGKSLSAGERPQYVVPPRTWFGAKPADGTDWVLAGCTVSPAFDFEKFEMGDRMKLLDEFGDNEGCRKWIEELTPDQ</sequence>
<evidence type="ECO:0000313" key="3">
    <source>
        <dbReference type="Proteomes" id="UP001309876"/>
    </source>
</evidence>
<evidence type="ECO:0000259" key="1">
    <source>
        <dbReference type="Pfam" id="PF06172"/>
    </source>
</evidence>
<dbReference type="InterPro" id="IPR039935">
    <property type="entry name" value="YML079W-like"/>
</dbReference>
<dbReference type="CDD" id="cd06121">
    <property type="entry name" value="cupin_YML079wp"/>
    <property type="match status" value="1"/>
</dbReference>
<dbReference type="InterPro" id="IPR014710">
    <property type="entry name" value="RmlC-like_jellyroll"/>
</dbReference>
<name>A0AAN7T788_9EURO</name>
<gene>
    <name evidence="2" type="ORF">LTR05_001222</name>
</gene>
<accession>A0AAN7T788</accession>
<dbReference type="PANTHER" id="PTHR33387:SF3">
    <property type="entry name" value="DUF985 DOMAIN-CONTAINING PROTEIN"/>
    <property type="match status" value="1"/>
</dbReference>